<proteinExistence type="predicted"/>
<dbReference type="EMBL" id="JAGIZQ010000001">
    <property type="protein sequence ID" value="KAH6651417.1"/>
    <property type="molecule type" value="Genomic_DNA"/>
</dbReference>
<name>A0ACB7PRB8_9PEZI</name>
<reference evidence="1 2" key="1">
    <citation type="journal article" date="2021" name="Nat. Commun.">
        <title>Genetic determinants of endophytism in the Arabidopsis root mycobiome.</title>
        <authorList>
            <person name="Mesny F."/>
            <person name="Miyauchi S."/>
            <person name="Thiergart T."/>
            <person name="Pickel B."/>
            <person name="Atanasova L."/>
            <person name="Karlsson M."/>
            <person name="Huettel B."/>
            <person name="Barry K.W."/>
            <person name="Haridas S."/>
            <person name="Chen C."/>
            <person name="Bauer D."/>
            <person name="Andreopoulos W."/>
            <person name="Pangilinan J."/>
            <person name="LaButti K."/>
            <person name="Riley R."/>
            <person name="Lipzen A."/>
            <person name="Clum A."/>
            <person name="Drula E."/>
            <person name="Henrissat B."/>
            <person name="Kohler A."/>
            <person name="Grigoriev I.V."/>
            <person name="Martin F.M."/>
            <person name="Hacquard S."/>
        </authorList>
    </citation>
    <scope>NUCLEOTIDE SEQUENCE [LARGE SCALE GENOMIC DNA]</scope>
    <source>
        <strain evidence="1 2">MPI-SDFR-AT-0079</strain>
    </source>
</reference>
<protein>
    <submittedName>
        <fullName evidence="1">Uncharacterized protein</fullName>
    </submittedName>
</protein>
<organism evidence="1 2">
    <name type="scientific">Chaetomium tenue</name>
    <dbReference type="NCBI Taxonomy" id="1854479"/>
    <lineage>
        <taxon>Eukaryota</taxon>
        <taxon>Fungi</taxon>
        <taxon>Dikarya</taxon>
        <taxon>Ascomycota</taxon>
        <taxon>Pezizomycotina</taxon>
        <taxon>Sordariomycetes</taxon>
        <taxon>Sordariomycetidae</taxon>
        <taxon>Sordariales</taxon>
        <taxon>Chaetomiaceae</taxon>
        <taxon>Chaetomium</taxon>
    </lineage>
</organism>
<comment type="caution">
    <text evidence="1">The sequence shown here is derived from an EMBL/GenBank/DDBJ whole genome shotgun (WGS) entry which is preliminary data.</text>
</comment>
<dbReference type="Proteomes" id="UP000724584">
    <property type="component" value="Unassembled WGS sequence"/>
</dbReference>
<sequence>MPGGTYEERVYFRKVPLPGGTYEERVLPKGSFAWRNVRGTSTSERFLLPGGTYEERVLPKGSFCLEERTRNEYFRKVPFPRKTMACSSTDQIPTSKAVSFSPVYCKDSTVIILKIMEGEPSCFAWRNLPLTMSVSKLGLAVVVHGRSVSHGLQPVPAPNSAVGPAPVQKGQ</sequence>
<evidence type="ECO:0000313" key="2">
    <source>
        <dbReference type="Proteomes" id="UP000724584"/>
    </source>
</evidence>
<gene>
    <name evidence="1" type="ORF">F5144DRAFT_85292</name>
</gene>
<keyword evidence="2" id="KW-1185">Reference proteome</keyword>
<accession>A0ACB7PRB8</accession>
<evidence type="ECO:0000313" key="1">
    <source>
        <dbReference type="EMBL" id="KAH6651417.1"/>
    </source>
</evidence>